<feature type="region of interest" description="Disordered" evidence="1">
    <location>
        <begin position="56"/>
        <end position="107"/>
    </location>
</feature>
<evidence type="ECO:0000256" key="1">
    <source>
        <dbReference type="SAM" id="MobiDB-lite"/>
    </source>
</evidence>
<feature type="region of interest" description="Disordered" evidence="1">
    <location>
        <begin position="173"/>
        <end position="196"/>
    </location>
</feature>
<sequence>MSLQLSTDAHRQKILSSGRSETVPACRQMDWSLSTEEHRVQDLAVLCSWRGFGGIEGGGATDGTPGRQGQGDDVDDTRRRQTMSTAHQAQGDGVDADGVDGTPVRPETARTGRIAHQLRRLRPSLRGSSGDSGPPCAAAPVSISIARTKHLVVAVATICASLRQSDHALRLPASATRVSSPSPPESPASAKAATRGALTVANSSTCLRRSSRGALAVATSNACLLRRSTLLRRR</sequence>
<reference evidence="2" key="1">
    <citation type="submission" date="2017-07" db="EMBL/GenBank/DDBJ databases">
        <title>Taro Niue Genome Assembly and Annotation.</title>
        <authorList>
            <person name="Atibalentja N."/>
            <person name="Keating K."/>
            <person name="Fields C.J."/>
        </authorList>
    </citation>
    <scope>NUCLEOTIDE SEQUENCE</scope>
    <source>
        <strain evidence="2">Niue_2</strain>
        <tissue evidence="2">Leaf</tissue>
    </source>
</reference>
<dbReference type="EMBL" id="NMUH01008286">
    <property type="protein sequence ID" value="MQM18568.1"/>
    <property type="molecule type" value="Genomic_DNA"/>
</dbReference>
<name>A0A843XG99_COLES</name>
<evidence type="ECO:0000313" key="3">
    <source>
        <dbReference type="Proteomes" id="UP000652761"/>
    </source>
</evidence>
<dbReference type="AlphaFoldDB" id="A0A843XG99"/>
<comment type="caution">
    <text evidence="2">The sequence shown here is derived from an EMBL/GenBank/DDBJ whole genome shotgun (WGS) entry which is preliminary data.</text>
</comment>
<keyword evidence="3" id="KW-1185">Reference proteome</keyword>
<evidence type="ECO:0000313" key="2">
    <source>
        <dbReference type="EMBL" id="MQM18568.1"/>
    </source>
</evidence>
<feature type="compositionally biased region" description="Gly residues" evidence="1">
    <location>
        <begin position="56"/>
        <end position="69"/>
    </location>
</feature>
<proteinExistence type="predicted"/>
<feature type="region of interest" description="Disordered" evidence="1">
    <location>
        <begin position="1"/>
        <end position="23"/>
    </location>
</feature>
<protein>
    <submittedName>
        <fullName evidence="2">Uncharacterized protein</fullName>
    </submittedName>
</protein>
<gene>
    <name evidence="2" type="ORF">Taro_051563</name>
</gene>
<dbReference type="Proteomes" id="UP000652761">
    <property type="component" value="Unassembled WGS sequence"/>
</dbReference>
<accession>A0A843XG99</accession>
<organism evidence="2 3">
    <name type="scientific">Colocasia esculenta</name>
    <name type="common">Wild taro</name>
    <name type="synonym">Arum esculentum</name>
    <dbReference type="NCBI Taxonomy" id="4460"/>
    <lineage>
        <taxon>Eukaryota</taxon>
        <taxon>Viridiplantae</taxon>
        <taxon>Streptophyta</taxon>
        <taxon>Embryophyta</taxon>
        <taxon>Tracheophyta</taxon>
        <taxon>Spermatophyta</taxon>
        <taxon>Magnoliopsida</taxon>
        <taxon>Liliopsida</taxon>
        <taxon>Araceae</taxon>
        <taxon>Aroideae</taxon>
        <taxon>Colocasieae</taxon>
        <taxon>Colocasia</taxon>
    </lineage>
</organism>